<accession>U5MVL7</accession>
<dbReference type="PANTHER" id="PTHR48097:SF5">
    <property type="entry name" value="LOW SPECIFICITY L-THREONINE ALDOLASE"/>
    <property type="match status" value="1"/>
</dbReference>
<dbReference type="Proteomes" id="UP000017118">
    <property type="component" value="Chromosome"/>
</dbReference>
<dbReference type="InterPro" id="IPR001597">
    <property type="entry name" value="ArAA_b-elim_lyase/Thr_aldolase"/>
</dbReference>
<dbReference type="PATRIC" id="fig|1345695.3.peg.3866"/>
<dbReference type="Gene3D" id="3.90.1150.10">
    <property type="entry name" value="Aspartate Aminotransferase, domain 1"/>
    <property type="match status" value="1"/>
</dbReference>
<keyword evidence="6" id="KW-1185">Reference proteome</keyword>
<comment type="similarity">
    <text evidence="2">Belongs to the threonine aldolase family.</text>
</comment>
<evidence type="ECO:0000256" key="3">
    <source>
        <dbReference type="ARBA" id="ARBA00022898"/>
    </source>
</evidence>
<gene>
    <name evidence="5" type="primary">ltaE</name>
    <name evidence="5" type="ORF">CLSA_c38790</name>
</gene>
<dbReference type="Pfam" id="PF01212">
    <property type="entry name" value="Beta_elim_lyase"/>
    <property type="match status" value="1"/>
</dbReference>
<organism evidence="5 6">
    <name type="scientific">Clostridium saccharobutylicum DSM 13864</name>
    <dbReference type="NCBI Taxonomy" id="1345695"/>
    <lineage>
        <taxon>Bacteria</taxon>
        <taxon>Bacillati</taxon>
        <taxon>Bacillota</taxon>
        <taxon>Clostridia</taxon>
        <taxon>Eubacteriales</taxon>
        <taxon>Clostridiaceae</taxon>
        <taxon>Clostridium</taxon>
    </lineage>
</organism>
<dbReference type="Gene3D" id="3.40.640.10">
    <property type="entry name" value="Type I PLP-dependent aspartate aminotransferase-like (Major domain)"/>
    <property type="match status" value="1"/>
</dbReference>
<evidence type="ECO:0000256" key="1">
    <source>
        <dbReference type="ARBA" id="ARBA00001933"/>
    </source>
</evidence>
<proteinExistence type="inferred from homology"/>
<dbReference type="InterPro" id="IPR015421">
    <property type="entry name" value="PyrdxlP-dep_Trfase_major"/>
</dbReference>
<dbReference type="InterPro" id="IPR015424">
    <property type="entry name" value="PyrdxlP-dep_Trfase"/>
</dbReference>
<keyword evidence="3" id="KW-0663">Pyridoxal phosphate</keyword>
<name>U5MVL7_CLOSA</name>
<dbReference type="AlphaFoldDB" id="U5MVL7"/>
<comment type="cofactor">
    <cofactor evidence="1">
        <name>pyridoxal 5'-phosphate</name>
        <dbReference type="ChEBI" id="CHEBI:597326"/>
    </cofactor>
</comment>
<dbReference type="GO" id="GO:0006520">
    <property type="term" value="P:amino acid metabolic process"/>
    <property type="evidence" value="ECO:0007669"/>
    <property type="project" value="InterPro"/>
</dbReference>
<dbReference type="eggNOG" id="COG2008">
    <property type="taxonomic scope" value="Bacteria"/>
</dbReference>
<keyword evidence="5" id="KW-0456">Lyase</keyword>
<dbReference type="SUPFAM" id="SSF53383">
    <property type="entry name" value="PLP-dependent transferases"/>
    <property type="match status" value="1"/>
</dbReference>
<feature type="domain" description="Aromatic amino acid beta-eliminating lyase/threonine aldolase" evidence="4">
    <location>
        <begin position="99"/>
        <end position="328"/>
    </location>
</feature>
<dbReference type="EMBL" id="CP006721">
    <property type="protein sequence ID" value="AGX44839.1"/>
    <property type="molecule type" value="Genomic_DNA"/>
</dbReference>
<dbReference type="PANTHER" id="PTHR48097">
    <property type="entry name" value="L-THREONINE ALDOLASE-RELATED"/>
    <property type="match status" value="1"/>
</dbReference>
<evidence type="ECO:0000256" key="2">
    <source>
        <dbReference type="ARBA" id="ARBA00006966"/>
    </source>
</evidence>
<evidence type="ECO:0000259" key="4">
    <source>
        <dbReference type="Pfam" id="PF01212"/>
    </source>
</evidence>
<dbReference type="KEGG" id="csb:CLSA_c38790"/>
<protein>
    <submittedName>
        <fullName evidence="5">Low specificity L-threonine aldolase LtaE</fullName>
        <ecNumber evidence="5">4.1.2.48</ecNumber>
    </submittedName>
</protein>
<dbReference type="EC" id="4.1.2.48" evidence="5"/>
<sequence>MILISYYINLSSMLDIYMKYSLLELDGLMFKKINNIGGGYIMYSFRNDYSEGAHSRILNALVETNLEQTEGYSTDCYTQKAIDLLKRKIDRDDVDIHLLVGGTQVNLTAISAFLRPHQAAIGADTSHINCHETGAIESTGHKVITMKTNDGKLTSDLIQKVVDAHTDEHMVQPKLVYISNSTELGTLYTKLELEELHKCCKRNNLLLYLDGARLGSALLSEENDLTLCDIANLVDAFYIGGTKNGALFGEALVICNNSLKEDFRYSIKQKGGLLAKGRLLGIQFEELFKDDLFFELAKHANNMAILLKNALKEKGYEFLTDSSTNQQFPILPNDIIKKLSENYSFNIERVIDEKYAAIRLVTSWATDESSVLKFIEDLKKM</sequence>
<dbReference type="HOGENOM" id="CLU_049619_1_0_9"/>
<evidence type="ECO:0000313" key="6">
    <source>
        <dbReference type="Proteomes" id="UP000017118"/>
    </source>
</evidence>
<reference evidence="5 6" key="1">
    <citation type="journal article" date="2013" name="Genome Announc.">
        <title>Complete Genome Sequence of the Solvent Producer Clostridium saccharobutylicum NCP262 (DSM 13864).</title>
        <authorList>
            <person name="Poehlein A."/>
            <person name="Hartwich K."/>
            <person name="Krabben P."/>
            <person name="Ehrenreich A."/>
            <person name="Liebl W."/>
            <person name="Durre P."/>
            <person name="Gottschalk G."/>
            <person name="Daniel R."/>
        </authorList>
    </citation>
    <scope>NUCLEOTIDE SEQUENCE [LARGE SCALE GENOMIC DNA]</scope>
    <source>
        <strain evidence="5">DSM 13864</strain>
    </source>
</reference>
<dbReference type="InterPro" id="IPR015422">
    <property type="entry name" value="PyrdxlP-dep_Trfase_small"/>
</dbReference>
<evidence type="ECO:0000313" key="5">
    <source>
        <dbReference type="EMBL" id="AGX44839.1"/>
    </source>
</evidence>
<dbReference type="GO" id="GO:0016829">
    <property type="term" value="F:lyase activity"/>
    <property type="evidence" value="ECO:0007669"/>
    <property type="project" value="UniProtKB-KW"/>
</dbReference>